<proteinExistence type="predicted"/>
<comment type="caution">
    <text evidence="1">The sequence shown here is derived from an EMBL/GenBank/DDBJ whole genome shotgun (WGS) entry which is preliminary data.</text>
</comment>
<sequence length="78" mass="8497">MNVRFRFRGEAFRADRPSLISSQGDGSAQLKEGDTDRLPFLSKTPAGLASARSGVPVCPLQLTVKKKVPARALFYLFG</sequence>
<dbReference type="EMBL" id="PZJJ01000002">
    <property type="protein sequence ID" value="PTL40247.1"/>
    <property type="molecule type" value="Genomic_DNA"/>
</dbReference>
<accession>A0A2T4UA24</accession>
<evidence type="ECO:0000313" key="1">
    <source>
        <dbReference type="EMBL" id="PTL40247.1"/>
    </source>
</evidence>
<dbReference type="Proteomes" id="UP000240509">
    <property type="component" value="Unassembled WGS sequence"/>
</dbReference>
<dbReference type="AlphaFoldDB" id="A0A2T4UA24"/>
<name>A0A2T4UA24_9BACI</name>
<reference evidence="1 2" key="1">
    <citation type="submission" date="2018-03" db="EMBL/GenBank/DDBJ databases">
        <title>Alkalicoccus saliphilus sp. nov., isolated from a mineral pool.</title>
        <authorList>
            <person name="Zhao B."/>
        </authorList>
    </citation>
    <scope>NUCLEOTIDE SEQUENCE [LARGE SCALE GENOMIC DNA]</scope>
    <source>
        <strain evidence="1 2">6AG</strain>
    </source>
</reference>
<keyword evidence="2" id="KW-1185">Reference proteome</keyword>
<protein>
    <submittedName>
        <fullName evidence="1">Uncharacterized protein</fullName>
    </submittedName>
</protein>
<organism evidence="1 2">
    <name type="scientific">Alkalicoccus saliphilus</name>
    <dbReference type="NCBI Taxonomy" id="200989"/>
    <lineage>
        <taxon>Bacteria</taxon>
        <taxon>Bacillati</taxon>
        <taxon>Bacillota</taxon>
        <taxon>Bacilli</taxon>
        <taxon>Bacillales</taxon>
        <taxon>Bacillaceae</taxon>
        <taxon>Alkalicoccus</taxon>
    </lineage>
</organism>
<evidence type="ECO:0000313" key="2">
    <source>
        <dbReference type="Proteomes" id="UP000240509"/>
    </source>
</evidence>
<gene>
    <name evidence="1" type="ORF">C6Y45_02380</name>
</gene>